<comment type="caution">
    <text evidence="2">The sequence shown here is derived from an EMBL/GenBank/DDBJ whole genome shotgun (WGS) entry which is preliminary data.</text>
</comment>
<dbReference type="PANTHER" id="PTHR31286:SF99">
    <property type="entry name" value="DUF4283 DOMAIN-CONTAINING PROTEIN"/>
    <property type="match status" value="1"/>
</dbReference>
<dbReference type="Pfam" id="PF14111">
    <property type="entry name" value="DUF4283"/>
    <property type="match status" value="1"/>
</dbReference>
<gene>
    <name evidence="2" type="ORF">P3X46_020546</name>
</gene>
<protein>
    <recommendedName>
        <fullName evidence="1">DUF4283 domain-containing protein</fullName>
    </recommendedName>
</protein>
<dbReference type="EMBL" id="JARPOI010000011">
    <property type="protein sequence ID" value="KAJ9169078.1"/>
    <property type="molecule type" value="Genomic_DNA"/>
</dbReference>
<organism evidence="2 3">
    <name type="scientific">Hevea brasiliensis</name>
    <name type="common">Para rubber tree</name>
    <name type="synonym">Siphonia brasiliensis</name>
    <dbReference type="NCBI Taxonomy" id="3981"/>
    <lineage>
        <taxon>Eukaryota</taxon>
        <taxon>Viridiplantae</taxon>
        <taxon>Streptophyta</taxon>
        <taxon>Embryophyta</taxon>
        <taxon>Tracheophyta</taxon>
        <taxon>Spermatophyta</taxon>
        <taxon>Magnoliopsida</taxon>
        <taxon>eudicotyledons</taxon>
        <taxon>Gunneridae</taxon>
        <taxon>Pentapetalae</taxon>
        <taxon>rosids</taxon>
        <taxon>fabids</taxon>
        <taxon>Malpighiales</taxon>
        <taxon>Euphorbiaceae</taxon>
        <taxon>Crotonoideae</taxon>
        <taxon>Micrandreae</taxon>
        <taxon>Hevea</taxon>
    </lineage>
</organism>
<feature type="domain" description="DUF4283" evidence="1">
    <location>
        <begin position="20"/>
        <end position="101"/>
    </location>
</feature>
<proteinExistence type="predicted"/>
<evidence type="ECO:0000313" key="3">
    <source>
        <dbReference type="Proteomes" id="UP001174677"/>
    </source>
</evidence>
<evidence type="ECO:0000313" key="2">
    <source>
        <dbReference type="EMBL" id="KAJ9169078.1"/>
    </source>
</evidence>
<reference evidence="2" key="1">
    <citation type="journal article" date="2023" name="Plant Biotechnol. J.">
        <title>Chromosome-level wild Hevea brasiliensis genome provides new tools for genomic-assisted breeding and valuable loci to elevate rubber yield.</title>
        <authorList>
            <person name="Cheng H."/>
            <person name="Song X."/>
            <person name="Hu Y."/>
            <person name="Wu T."/>
            <person name="Yang Q."/>
            <person name="An Z."/>
            <person name="Feng S."/>
            <person name="Deng Z."/>
            <person name="Wu W."/>
            <person name="Zeng X."/>
            <person name="Tu M."/>
            <person name="Wang X."/>
            <person name="Huang H."/>
        </authorList>
    </citation>
    <scope>NUCLEOTIDE SEQUENCE</scope>
    <source>
        <strain evidence="2">MT/VB/25A 57/8</strain>
    </source>
</reference>
<dbReference type="PANTHER" id="PTHR31286">
    <property type="entry name" value="GLYCINE-RICH CELL WALL STRUCTURAL PROTEIN 1.8-LIKE"/>
    <property type="match status" value="1"/>
</dbReference>
<accession>A0ABQ9LP25</accession>
<keyword evidence="3" id="KW-1185">Reference proteome</keyword>
<sequence>MKLRQILEIAIFDNLQDELAKQWKRAMVVRLLGCRIGYKALCNRLNALWNPTGAKIWELGNDYFLIKFTNETDFHRALLDGPWLMQGSYLLVQPWHLGFDIQDISFCIAMIWMRFPGLPIHPYQKQVLSVIGSVSGHVVKIDYNTSDLMRGNFARLAVSMDLSEPFASQLLINGRVQKVEYENILKLCFECGRIGHRKVFCSFKQAPKEGYGGKVSENAQMETKGQEGGFGPWIVVTYRAKRNQVRHDSSQNFRGSRFNHLADDLEVVANLEGGDRVVVPQTIDNVRFSLPKDKGAVVVQLGLLGLKGIFLSSKPRDRRLGLT</sequence>
<dbReference type="InterPro" id="IPR025558">
    <property type="entry name" value="DUF4283"/>
</dbReference>
<evidence type="ECO:0000259" key="1">
    <source>
        <dbReference type="Pfam" id="PF14111"/>
    </source>
</evidence>
<dbReference type="Proteomes" id="UP001174677">
    <property type="component" value="Chromosome 11"/>
</dbReference>
<name>A0ABQ9LP25_HEVBR</name>
<dbReference type="InterPro" id="IPR040256">
    <property type="entry name" value="At4g02000-like"/>
</dbReference>